<name>A0A6L9LCU5_9BACT</name>
<organism evidence="2 3">
    <name type="scientific">Spirosoma terrae</name>
    <dbReference type="NCBI Taxonomy" id="1968276"/>
    <lineage>
        <taxon>Bacteria</taxon>
        <taxon>Pseudomonadati</taxon>
        <taxon>Bacteroidota</taxon>
        <taxon>Cytophagia</taxon>
        <taxon>Cytophagales</taxon>
        <taxon>Cytophagaceae</taxon>
        <taxon>Spirosoma</taxon>
    </lineage>
</organism>
<evidence type="ECO:0000256" key="1">
    <source>
        <dbReference type="SAM" id="Phobius"/>
    </source>
</evidence>
<dbReference type="Proteomes" id="UP000474175">
    <property type="component" value="Unassembled WGS sequence"/>
</dbReference>
<reference evidence="2 3" key="1">
    <citation type="submission" date="2020-02" db="EMBL/GenBank/DDBJ databases">
        <title>Draft genome sequence of two Spirosoma agri KCTC 52727 and Spirosoma terrae KCTC 52035.</title>
        <authorList>
            <person name="Rojas J."/>
            <person name="Ambika Manirajan B."/>
            <person name="Suarez C."/>
            <person name="Ratering S."/>
            <person name="Schnell S."/>
        </authorList>
    </citation>
    <scope>NUCLEOTIDE SEQUENCE [LARGE SCALE GENOMIC DNA]</scope>
    <source>
        <strain evidence="2 3">KCTC 52035</strain>
    </source>
</reference>
<gene>
    <name evidence="2" type="ORF">GK108_25520</name>
</gene>
<dbReference type="Pfam" id="PF20498">
    <property type="entry name" value="DUF6728"/>
    <property type="match status" value="1"/>
</dbReference>
<keyword evidence="1" id="KW-0812">Transmembrane</keyword>
<protein>
    <submittedName>
        <fullName evidence="2">Uncharacterized protein</fullName>
    </submittedName>
</protein>
<accession>A0A6L9LCU5</accession>
<feature type="transmembrane region" description="Helical" evidence="1">
    <location>
        <begin position="39"/>
        <end position="57"/>
    </location>
</feature>
<comment type="caution">
    <text evidence="2">The sequence shown here is derived from an EMBL/GenBank/DDBJ whole genome shotgun (WGS) entry which is preliminary data.</text>
</comment>
<dbReference type="AlphaFoldDB" id="A0A6L9LCU5"/>
<keyword evidence="3" id="KW-1185">Reference proteome</keyword>
<proteinExistence type="predicted"/>
<dbReference type="EMBL" id="JAAFZH010000016">
    <property type="protein sequence ID" value="NDU98270.1"/>
    <property type="molecule type" value="Genomic_DNA"/>
</dbReference>
<keyword evidence="1" id="KW-1133">Transmembrane helix</keyword>
<dbReference type="InterPro" id="IPR046615">
    <property type="entry name" value="DUF6728"/>
</dbReference>
<evidence type="ECO:0000313" key="3">
    <source>
        <dbReference type="Proteomes" id="UP000474175"/>
    </source>
</evidence>
<sequence length="62" mass="7461">MNRILDYFKIGPVFAYFIRVFRKPDPNRPTSVNLRMMHGINRISIIMFLFAVIVYTIRHCTR</sequence>
<dbReference type="RefSeq" id="WP_163954403.1">
    <property type="nucleotide sequence ID" value="NZ_JAAFZH010000016.1"/>
</dbReference>
<evidence type="ECO:0000313" key="2">
    <source>
        <dbReference type="EMBL" id="NDU98270.1"/>
    </source>
</evidence>
<keyword evidence="1" id="KW-0472">Membrane</keyword>